<name>A0ABU6S4U9_9FABA</name>
<gene>
    <name evidence="2" type="ORF">PIB30_008660</name>
</gene>
<keyword evidence="3" id="KW-1185">Reference proteome</keyword>
<keyword evidence="1" id="KW-0732">Signal</keyword>
<evidence type="ECO:0000256" key="1">
    <source>
        <dbReference type="SAM" id="SignalP"/>
    </source>
</evidence>
<evidence type="ECO:0000313" key="2">
    <source>
        <dbReference type="EMBL" id="MED6131327.1"/>
    </source>
</evidence>
<evidence type="ECO:0000313" key="3">
    <source>
        <dbReference type="Proteomes" id="UP001341840"/>
    </source>
</evidence>
<accession>A0ABU6S4U9</accession>
<organism evidence="2 3">
    <name type="scientific">Stylosanthes scabra</name>
    <dbReference type="NCBI Taxonomy" id="79078"/>
    <lineage>
        <taxon>Eukaryota</taxon>
        <taxon>Viridiplantae</taxon>
        <taxon>Streptophyta</taxon>
        <taxon>Embryophyta</taxon>
        <taxon>Tracheophyta</taxon>
        <taxon>Spermatophyta</taxon>
        <taxon>Magnoliopsida</taxon>
        <taxon>eudicotyledons</taxon>
        <taxon>Gunneridae</taxon>
        <taxon>Pentapetalae</taxon>
        <taxon>rosids</taxon>
        <taxon>fabids</taxon>
        <taxon>Fabales</taxon>
        <taxon>Fabaceae</taxon>
        <taxon>Papilionoideae</taxon>
        <taxon>50 kb inversion clade</taxon>
        <taxon>dalbergioids sensu lato</taxon>
        <taxon>Dalbergieae</taxon>
        <taxon>Pterocarpus clade</taxon>
        <taxon>Stylosanthes</taxon>
    </lineage>
</organism>
<dbReference type="Proteomes" id="UP001341840">
    <property type="component" value="Unassembled WGS sequence"/>
</dbReference>
<feature type="chain" id="PRO_5045883875" description="Secreted protein" evidence="1">
    <location>
        <begin position="26"/>
        <end position="131"/>
    </location>
</feature>
<protein>
    <recommendedName>
        <fullName evidence="4">Secreted protein</fullName>
    </recommendedName>
</protein>
<evidence type="ECO:0008006" key="4">
    <source>
        <dbReference type="Google" id="ProtNLM"/>
    </source>
</evidence>
<reference evidence="2 3" key="1">
    <citation type="journal article" date="2023" name="Plants (Basel)">
        <title>Bridging the Gap: Combining Genomics and Transcriptomics Approaches to Understand Stylosanthes scabra, an Orphan Legume from the Brazilian Caatinga.</title>
        <authorList>
            <person name="Ferreira-Neto J.R.C."/>
            <person name="da Silva M.D."/>
            <person name="Binneck E."/>
            <person name="de Melo N.F."/>
            <person name="da Silva R.H."/>
            <person name="de Melo A.L.T.M."/>
            <person name="Pandolfi V."/>
            <person name="Bustamante F.O."/>
            <person name="Brasileiro-Vidal A.C."/>
            <person name="Benko-Iseppon A.M."/>
        </authorList>
    </citation>
    <scope>NUCLEOTIDE SEQUENCE [LARGE SCALE GENOMIC DNA]</scope>
    <source>
        <tissue evidence="2">Leaves</tissue>
    </source>
</reference>
<sequence length="131" mass="14470">MVLVFRIAHQIILACGFLRLHVVACGGFTETQSASNAHMNECTQTKIILLVVVSQKLKVADLVFLNGDVHRRVFSTVRRRIPTMISKEKRMNGDDDLQGEEENVVNDACRRCDGGLGGFDKGVVVMVLLKG</sequence>
<comment type="caution">
    <text evidence="2">The sequence shown here is derived from an EMBL/GenBank/DDBJ whole genome shotgun (WGS) entry which is preliminary data.</text>
</comment>
<proteinExistence type="predicted"/>
<dbReference type="EMBL" id="JASCZI010060434">
    <property type="protein sequence ID" value="MED6131327.1"/>
    <property type="molecule type" value="Genomic_DNA"/>
</dbReference>
<feature type="signal peptide" evidence="1">
    <location>
        <begin position="1"/>
        <end position="25"/>
    </location>
</feature>